<dbReference type="InterPro" id="IPR050595">
    <property type="entry name" value="Bact_response_regulator"/>
</dbReference>
<feature type="modified residue" description="4-aspartylphosphate" evidence="2">
    <location>
        <position position="137"/>
    </location>
</feature>
<dbReference type="SUPFAM" id="SSF52172">
    <property type="entry name" value="CheY-like"/>
    <property type="match status" value="1"/>
</dbReference>
<dbReference type="InterPro" id="IPR011006">
    <property type="entry name" value="CheY-like_superfamily"/>
</dbReference>
<dbReference type="Pfam" id="PF02518">
    <property type="entry name" value="HATPase_c"/>
    <property type="match status" value="1"/>
</dbReference>
<dbReference type="Gene3D" id="3.40.50.2300">
    <property type="match status" value="1"/>
</dbReference>
<accession>A0A1F4TQG7</accession>
<gene>
    <name evidence="4" type="ORF">A2462_05185</name>
</gene>
<dbReference type="InterPro" id="IPR036890">
    <property type="entry name" value="HATPase_C_sf"/>
</dbReference>
<evidence type="ECO:0000259" key="3">
    <source>
        <dbReference type="PROSITE" id="PS50110"/>
    </source>
</evidence>
<comment type="caution">
    <text evidence="4">The sequence shown here is derived from an EMBL/GenBank/DDBJ whole genome shotgun (WGS) entry which is preliminary data.</text>
</comment>
<dbReference type="PANTHER" id="PTHR44591">
    <property type="entry name" value="STRESS RESPONSE REGULATOR PROTEIN 1"/>
    <property type="match status" value="1"/>
</dbReference>
<dbReference type="PANTHER" id="PTHR44591:SF3">
    <property type="entry name" value="RESPONSE REGULATORY DOMAIN-CONTAINING PROTEIN"/>
    <property type="match status" value="1"/>
</dbReference>
<evidence type="ECO:0000313" key="5">
    <source>
        <dbReference type="Proteomes" id="UP000177309"/>
    </source>
</evidence>
<dbReference type="PROSITE" id="PS50110">
    <property type="entry name" value="RESPONSE_REGULATORY"/>
    <property type="match status" value="1"/>
</dbReference>
<feature type="domain" description="Response regulatory" evidence="3">
    <location>
        <begin position="86"/>
        <end position="203"/>
    </location>
</feature>
<evidence type="ECO:0000313" key="4">
    <source>
        <dbReference type="EMBL" id="OGC34972.1"/>
    </source>
</evidence>
<evidence type="ECO:0000256" key="1">
    <source>
        <dbReference type="ARBA" id="ARBA00022553"/>
    </source>
</evidence>
<keyword evidence="1 2" id="KW-0597">Phosphoprotein</keyword>
<dbReference type="EMBL" id="MEUI01000011">
    <property type="protein sequence ID" value="OGC34972.1"/>
    <property type="molecule type" value="Genomic_DNA"/>
</dbReference>
<protein>
    <recommendedName>
        <fullName evidence="3">Response regulatory domain-containing protein</fullName>
    </recommendedName>
</protein>
<dbReference type="AlphaFoldDB" id="A0A1F4TQG7"/>
<dbReference type="InterPro" id="IPR001789">
    <property type="entry name" value="Sig_transdc_resp-reg_receiver"/>
</dbReference>
<reference evidence="4 5" key="1">
    <citation type="journal article" date="2016" name="Nat. Commun.">
        <title>Thousands of microbial genomes shed light on interconnected biogeochemical processes in an aquifer system.</title>
        <authorList>
            <person name="Anantharaman K."/>
            <person name="Brown C.T."/>
            <person name="Hug L.A."/>
            <person name="Sharon I."/>
            <person name="Castelle C.J."/>
            <person name="Probst A.J."/>
            <person name="Thomas B.C."/>
            <person name="Singh A."/>
            <person name="Wilkins M.J."/>
            <person name="Karaoz U."/>
            <person name="Brodie E.L."/>
            <person name="Williams K.H."/>
            <person name="Hubbard S.S."/>
            <person name="Banfield J.F."/>
        </authorList>
    </citation>
    <scope>NUCLEOTIDE SEQUENCE [LARGE SCALE GENOMIC DNA]</scope>
</reference>
<dbReference type="SMART" id="SM00448">
    <property type="entry name" value="REC"/>
    <property type="match status" value="1"/>
</dbReference>
<dbReference type="Pfam" id="PF00072">
    <property type="entry name" value="Response_reg"/>
    <property type="match status" value="1"/>
</dbReference>
<proteinExistence type="predicted"/>
<organism evidence="4 5">
    <name type="scientific">candidate division WOR-1 bacterium RIFOXYC2_FULL_41_25</name>
    <dbReference type="NCBI Taxonomy" id="1802586"/>
    <lineage>
        <taxon>Bacteria</taxon>
        <taxon>Bacillati</taxon>
        <taxon>Saganbacteria</taxon>
    </lineage>
</organism>
<evidence type="ECO:0000256" key="2">
    <source>
        <dbReference type="PROSITE-ProRule" id="PRU00169"/>
    </source>
</evidence>
<dbReference type="Gene3D" id="3.30.565.10">
    <property type="entry name" value="Histidine kinase-like ATPase, C-terminal domain"/>
    <property type="match status" value="1"/>
</dbReference>
<name>A0A1F4TQG7_UNCSA</name>
<dbReference type="SUPFAM" id="SSF55874">
    <property type="entry name" value="ATPase domain of HSP90 chaperone/DNA topoisomerase II/histidine kinase"/>
    <property type="match status" value="1"/>
</dbReference>
<dbReference type="GO" id="GO:0000160">
    <property type="term" value="P:phosphorelay signal transduction system"/>
    <property type="evidence" value="ECO:0007669"/>
    <property type="project" value="InterPro"/>
</dbReference>
<dbReference type="InterPro" id="IPR003594">
    <property type="entry name" value="HATPase_dom"/>
</dbReference>
<sequence length="433" mass="47051">MAISWEKVLGKIYRGGDWVTKRLIGDHSHLGWSRAAALGGHGRQVQGREVIPPQPERRLGDLVVEPMAMMGGFSDGAASGLAAKGVVLFVDDQPNARKIAQASLRRAGYEVVLASSRQEALEILGRDGWRIDVLVTDIKMEEDDAGIKLIADTREQNPKIKVVAITGFSAQAVAISATNAGADKYIEKDASYIGEVVKAVDSLREEQRVQLAEIGALIYGLKDYLGNMITSPKSGLRIVVDNLAQGGFSVEVVSRLINGAIRQVDRIATTITQLGELIQVKTPLSLREINVSEYLPATLELGPKTKFRNGGSTSVIAHIDANVFVRAIQLFLAPAEKAVKALQQGEVTISVGQEADRTIIRIVDNGRREEDLTLQRLAALPFVYGKTFLYEDYLAMSLGLKFIRDHGGDVSITSNKETGTIVTIRLPLSQEGR</sequence>
<dbReference type="Proteomes" id="UP000177309">
    <property type="component" value="Unassembled WGS sequence"/>
</dbReference>